<evidence type="ECO:0000313" key="8">
    <source>
        <dbReference type="Proteomes" id="UP000191672"/>
    </source>
</evidence>
<dbReference type="EMBL" id="MDYN01000016">
    <property type="protein sequence ID" value="OQD83607.1"/>
    <property type="molecule type" value="Genomic_DNA"/>
</dbReference>
<sequence>MAQIKGLSAQDLPPGPIRDCYNKYSAIDKVDNDLGVIDLQQLDPDQLPRGVIIAQHLSSQELRLAFDDFIQGCHALAEEDAPMTENIPVYSHNSISGTGARTMPDLFPGLLMIPALFPTTVQAELLSRMFHRDLSSPEYQTNIHLHYDVTYPEDEETHAPKSFFGDDSTRIFESKDPQLHEPLDVQSFLEKRLRWIALGIQHEGTANMVSGEIPSIPGDIAKLMSAIFPDRSAHAAIVDIHSTRDTQPIHLHRDVGKDSDTGLMSVSFGCDGLFLVSHDDGNGCEVLRLRSGDTVYMNGVSRFAWHGVPKILPSSCPAWLANWPSLGENFPGMPPGPYQMWEGWMSSKRITLNVQQRPTSHIPKDSAKNV</sequence>
<accession>A0A1V6Q3L7</accession>
<dbReference type="Gene3D" id="2.60.120.590">
    <property type="entry name" value="Alpha-ketoglutarate-dependent dioxygenase AlkB-like"/>
    <property type="match status" value="1"/>
</dbReference>
<feature type="binding site" evidence="5">
    <location>
        <position position="250"/>
    </location>
    <ligand>
        <name>Fe cation</name>
        <dbReference type="ChEBI" id="CHEBI:24875"/>
        <note>catalytic</note>
    </ligand>
</feature>
<dbReference type="InterPro" id="IPR027450">
    <property type="entry name" value="AlkB-like"/>
</dbReference>
<organism evidence="7 8">
    <name type="scientific">Penicillium antarcticum</name>
    <dbReference type="NCBI Taxonomy" id="416450"/>
    <lineage>
        <taxon>Eukaryota</taxon>
        <taxon>Fungi</taxon>
        <taxon>Dikarya</taxon>
        <taxon>Ascomycota</taxon>
        <taxon>Pezizomycotina</taxon>
        <taxon>Eurotiomycetes</taxon>
        <taxon>Eurotiomycetidae</taxon>
        <taxon>Eurotiales</taxon>
        <taxon>Aspergillaceae</taxon>
        <taxon>Penicillium</taxon>
    </lineage>
</organism>
<name>A0A1V6Q3L7_9EURO</name>
<evidence type="ECO:0000256" key="1">
    <source>
        <dbReference type="ARBA" id="ARBA00022723"/>
    </source>
</evidence>
<evidence type="ECO:0000256" key="5">
    <source>
        <dbReference type="PIRSR" id="PIRSR604574-2"/>
    </source>
</evidence>
<dbReference type="STRING" id="416450.A0A1V6Q3L7"/>
<dbReference type="GO" id="GO:0005737">
    <property type="term" value="C:cytoplasm"/>
    <property type="evidence" value="ECO:0007669"/>
    <property type="project" value="TreeGrafter"/>
</dbReference>
<gene>
    <name evidence="7" type="ORF">PENANT_c016G10969</name>
</gene>
<dbReference type="GO" id="GO:0051213">
    <property type="term" value="F:dioxygenase activity"/>
    <property type="evidence" value="ECO:0007669"/>
    <property type="project" value="UniProtKB-KW"/>
</dbReference>
<dbReference type="PANTHER" id="PTHR16557">
    <property type="entry name" value="ALKYLATED DNA REPAIR PROTEIN ALKB-RELATED"/>
    <property type="match status" value="1"/>
</dbReference>
<feature type="binding site" evidence="5">
    <location>
        <position position="306"/>
    </location>
    <ligand>
        <name>Fe cation</name>
        <dbReference type="ChEBI" id="CHEBI:24875"/>
        <note>catalytic</note>
    </ligand>
</feature>
<comment type="cofactor">
    <cofactor evidence="5">
        <name>Fe(2+)</name>
        <dbReference type="ChEBI" id="CHEBI:29033"/>
    </cofactor>
    <text evidence="5">Binds 1 Fe(2+) ion per subunit.</text>
</comment>
<evidence type="ECO:0000259" key="6">
    <source>
        <dbReference type="Pfam" id="PF13532"/>
    </source>
</evidence>
<dbReference type="InterPro" id="IPR004574">
    <property type="entry name" value="Alkb"/>
</dbReference>
<reference evidence="8" key="1">
    <citation type="journal article" date="2017" name="Nat. Microbiol.">
        <title>Global analysis of biosynthetic gene clusters reveals vast potential of secondary metabolite production in Penicillium species.</title>
        <authorList>
            <person name="Nielsen J.C."/>
            <person name="Grijseels S."/>
            <person name="Prigent S."/>
            <person name="Ji B."/>
            <person name="Dainat J."/>
            <person name="Nielsen K.F."/>
            <person name="Frisvad J.C."/>
            <person name="Workman M."/>
            <person name="Nielsen J."/>
        </authorList>
    </citation>
    <scope>NUCLEOTIDE SEQUENCE [LARGE SCALE GENOMIC DNA]</scope>
    <source>
        <strain evidence="8">IBT 31811</strain>
    </source>
</reference>
<dbReference type="Proteomes" id="UP000191672">
    <property type="component" value="Unassembled WGS sequence"/>
</dbReference>
<dbReference type="GO" id="GO:0046872">
    <property type="term" value="F:metal ion binding"/>
    <property type="evidence" value="ECO:0007669"/>
    <property type="project" value="UniProtKB-KW"/>
</dbReference>
<keyword evidence="4 5" id="KW-0408">Iron</keyword>
<keyword evidence="3" id="KW-0560">Oxidoreductase</keyword>
<evidence type="ECO:0000313" key="7">
    <source>
        <dbReference type="EMBL" id="OQD83607.1"/>
    </source>
</evidence>
<comment type="caution">
    <text evidence="7">The sequence shown here is derived from an EMBL/GenBank/DDBJ whole genome shotgun (WGS) entry which is preliminary data.</text>
</comment>
<dbReference type="InterPro" id="IPR037151">
    <property type="entry name" value="AlkB-like_sf"/>
</dbReference>
<dbReference type="SUPFAM" id="SSF51197">
    <property type="entry name" value="Clavaminate synthase-like"/>
    <property type="match status" value="1"/>
</dbReference>
<protein>
    <recommendedName>
        <fullName evidence="6">Alpha-ketoglutarate-dependent dioxygenase AlkB-like domain-containing protein</fullName>
    </recommendedName>
</protein>
<evidence type="ECO:0000256" key="3">
    <source>
        <dbReference type="ARBA" id="ARBA00023002"/>
    </source>
</evidence>
<proteinExistence type="predicted"/>
<feature type="domain" description="Alpha-ketoglutarate-dependent dioxygenase AlkB-like" evidence="6">
    <location>
        <begin position="172"/>
        <end position="352"/>
    </location>
</feature>
<dbReference type="PANTHER" id="PTHR16557:SF2">
    <property type="entry name" value="NUCLEIC ACID DIOXYGENASE ALKBH1"/>
    <property type="match status" value="1"/>
</dbReference>
<dbReference type="Pfam" id="PF13532">
    <property type="entry name" value="2OG-FeII_Oxy_2"/>
    <property type="match status" value="1"/>
</dbReference>
<keyword evidence="2" id="KW-0223">Dioxygenase</keyword>
<keyword evidence="1 5" id="KW-0479">Metal-binding</keyword>
<keyword evidence="8" id="KW-1185">Reference proteome</keyword>
<dbReference type="GO" id="GO:0005634">
    <property type="term" value="C:nucleus"/>
    <property type="evidence" value="ECO:0007669"/>
    <property type="project" value="TreeGrafter"/>
</dbReference>
<evidence type="ECO:0000256" key="2">
    <source>
        <dbReference type="ARBA" id="ARBA00022964"/>
    </source>
</evidence>
<evidence type="ECO:0000256" key="4">
    <source>
        <dbReference type="ARBA" id="ARBA00023004"/>
    </source>
</evidence>
<dbReference type="AlphaFoldDB" id="A0A1V6Q3L7"/>